<dbReference type="Pfam" id="PF05129">
    <property type="entry name" value="Zn_ribbon_Elf1"/>
    <property type="match status" value="1"/>
</dbReference>
<dbReference type="EMBL" id="BMQS01000001">
    <property type="protein sequence ID" value="GGT86141.1"/>
    <property type="molecule type" value="Genomic_DNA"/>
</dbReference>
<evidence type="ECO:0000313" key="3">
    <source>
        <dbReference type="EMBL" id="GGT86141.1"/>
    </source>
</evidence>
<organism evidence="2 4">
    <name type="scientific">Sulfodiicoccus acidiphilus</name>
    <dbReference type="NCBI Taxonomy" id="1670455"/>
    <lineage>
        <taxon>Archaea</taxon>
        <taxon>Thermoproteota</taxon>
        <taxon>Thermoprotei</taxon>
        <taxon>Sulfolobales</taxon>
        <taxon>Sulfolobaceae</taxon>
        <taxon>Sulfodiicoccus</taxon>
    </lineage>
</organism>
<reference evidence="4" key="2">
    <citation type="submission" date="2018-04" db="EMBL/GenBank/DDBJ databases">
        <title>Complete genome sequence of Sulfodiicoccus acidiphilus strain HS-1.</title>
        <authorList>
            <person name="Sakai H.D."/>
            <person name="Kurosawa N."/>
        </authorList>
    </citation>
    <scope>NUCLEOTIDE SEQUENCE [LARGE SCALE GENOMIC DNA]</scope>
    <source>
        <strain evidence="4">HS-1</strain>
    </source>
</reference>
<accession>A0A348B0Q2</accession>
<name>A0A348B0Q2_9CREN</name>
<dbReference type="InterPro" id="IPR007808">
    <property type="entry name" value="Elf1"/>
</dbReference>
<dbReference type="Gene3D" id="2.20.25.190">
    <property type="match status" value="1"/>
</dbReference>
<dbReference type="InterPro" id="IPR038567">
    <property type="entry name" value="T_Elf1_sf"/>
</dbReference>
<dbReference type="AlphaFoldDB" id="A0A348B0Q2"/>
<protein>
    <submittedName>
        <fullName evidence="2">Uncharacterized protein</fullName>
    </submittedName>
</protein>
<reference evidence="3" key="1">
    <citation type="journal article" date="2014" name="Int. J. Syst. Evol. Microbiol.">
        <title>Complete genome sequence of Corynebacterium casei LMG S-19264T (=DSM 44701T), isolated from a smear-ripened cheese.</title>
        <authorList>
            <consortium name="US DOE Joint Genome Institute (JGI-PGF)"/>
            <person name="Walter F."/>
            <person name="Albersmeier A."/>
            <person name="Kalinowski J."/>
            <person name="Ruckert C."/>
        </authorList>
    </citation>
    <scope>NUCLEOTIDE SEQUENCE</scope>
    <source>
        <strain evidence="3">JCM 31740</strain>
    </source>
</reference>
<proteinExistence type="predicted"/>
<keyword evidence="4" id="KW-1185">Reference proteome</keyword>
<keyword evidence="1" id="KW-0862">Zinc</keyword>
<evidence type="ECO:0000256" key="1">
    <source>
        <dbReference type="ARBA" id="ARBA00022833"/>
    </source>
</evidence>
<dbReference type="Proteomes" id="UP000616143">
    <property type="component" value="Unassembled WGS sequence"/>
</dbReference>
<reference evidence="3" key="4">
    <citation type="submission" date="2020-09" db="EMBL/GenBank/DDBJ databases">
        <authorList>
            <person name="Sun Q."/>
            <person name="Ohkuma M."/>
        </authorList>
    </citation>
    <scope>NUCLEOTIDE SEQUENCE</scope>
    <source>
        <strain evidence="3">JCM 31740</strain>
    </source>
</reference>
<dbReference type="SUPFAM" id="SSF57783">
    <property type="entry name" value="Zinc beta-ribbon"/>
    <property type="match status" value="1"/>
</dbReference>
<dbReference type="Proteomes" id="UP000276741">
    <property type="component" value="Chromosome"/>
</dbReference>
<evidence type="ECO:0000313" key="4">
    <source>
        <dbReference type="Proteomes" id="UP000276741"/>
    </source>
</evidence>
<dbReference type="EMBL" id="AP018553">
    <property type="protein sequence ID" value="BBD71754.1"/>
    <property type="molecule type" value="Genomic_DNA"/>
</dbReference>
<reference evidence="2" key="3">
    <citation type="journal article" date="2019" name="BMC Res. Notes">
        <title>Complete genome sequence of the Sulfodiicoccus acidiphilus strain HS-1T, the first crenarchaeon that lacks polB3, isolated from an acidic hot spring in Ohwaku-dani, Hakone, Japan.</title>
        <authorList>
            <person name="Sakai H.D."/>
            <person name="Kurosawa N."/>
        </authorList>
    </citation>
    <scope>NUCLEOTIDE SEQUENCE</scope>
    <source>
        <strain evidence="2">HS-1</strain>
    </source>
</reference>
<evidence type="ECO:0000313" key="2">
    <source>
        <dbReference type="EMBL" id="BBD71754.1"/>
    </source>
</evidence>
<sequence length="62" mass="6619">MTIKVEKGVGRLSCGNCGLSAEIEVPPVFGEVDVYGKFIDLYAEGRITLQEGVKGEDEGEGE</sequence>
<gene>
    <name evidence="3" type="ORF">GCM10007116_00050</name>
    <name evidence="2" type="ORF">HS1genome_0143</name>
</gene>
<dbReference type="KEGG" id="sacd:HS1genome_0143"/>